<dbReference type="PRINTS" id="PR01100">
    <property type="entry name" value="SHIKIMTKNASE"/>
</dbReference>
<dbReference type="CDD" id="cd00464">
    <property type="entry name" value="SK"/>
    <property type="match status" value="1"/>
</dbReference>
<dbReference type="EMBL" id="PJMW01000002">
    <property type="protein sequence ID" value="PKV81322.1"/>
    <property type="molecule type" value="Genomic_DNA"/>
</dbReference>
<feature type="region of interest" description="Disordered" evidence="12">
    <location>
        <begin position="210"/>
        <end position="507"/>
    </location>
</feature>
<keyword evidence="7 11" id="KW-0418">Kinase</keyword>
<feature type="binding site" evidence="11">
    <location>
        <position position="53"/>
    </location>
    <ligand>
        <name>Mg(2+)</name>
        <dbReference type="ChEBI" id="CHEBI:18420"/>
    </ligand>
</feature>
<feature type="compositionally biased region" description="Basic and acidic residues" evidence="12">
    <location>
        <begin position="344"/>
        <end position="362"/>
    </location>
</feature>
<dbReference type="GO" id="GO:0005524">
    <property type="term" value="F:ATP binding"/>
    <property type="evidence" value="ECO:0007669"/>
    <property type="project" value="UniProtKB-UniRule"/>
</dbReference>
<name>A0A2N3VI75_9NOCA</name>
<dbReference type="OrthoDB" id="9800332at2"/>
<feature type="binding site" evidence="11">
    <location>
        <position position="173"/>
    </location>
    <ligand>
        <name>substrate</name>
    </ligand>
</feature>
<dbReference type="GO" id="GO:0009073">
    <property type="term" value="P:aromatic amino acid family biosynthetic process"/>
    <property type="evidence" value="ECO:0007669"/>
    <property type="project" value="UniProtKB-KW"/>
</dbReference>
<dbReference type="GO" id="GO:0005829">
    <property type="term" value="C:cytosol"/>
    <property type="evidence" value="ECO:0007669"/>
    <property type="project" value="TreeGrafter"/>
</dbReference>
<comment type="pathway">
    <text evidence="1 11">Metabolic intermediate biosynthesis; chorismate biosynthesis; chorismate from D-erythrose 4-phosphate and phosphoenolpyruvate: step 5/7.</text>
</comment>
<feature type="binding site" evidence="11">
    <location>
        <position position="95"/>
    </location>
    <ligand>
        <name>substrate</name>
    </ligand>
</feature>
<comment type="subunit">
    <text evidence="11">Monomer.</text>
</comment>
<dbReference type="InterPro" id="IPR027417">
    <property type="entry name" value="P-loop_NTPase"/>
</dbReference>
<evidence type="ECO:0000256" key="8">
    <source>
        <dbReference type="ARBA" id="ARBA00022840"/>
    </source>
</evidence>
<comment type="catalytic activity">
    <reaction evidence="10 11">
        <text>shikimate + ATP = 3-phosphoshikimate + ADP + H(+)</text>
        <dbReference type="Rhea" id="RHEA:13121"/>
        <dbReference type="ChEBI" id="CHEBI:15378"/>
        <dbReference type="ChEBI" id="CHEBI:30616"/>
        <dbReference type="ChEBI" id="CHEBI:36208"/>
        <dbReference type="ChEBI" id="CHEBI:145989"/>
        <dbReference type="ChEBI" id="CHEBI:456216"/>
        <dbReference type="EC" id="2.7.1.71"/>
    </reaction>
</comment>
<keyword evidence="8 11" id="KW-0067">ATP-binding</keyword>
<proteinExistence type="inferred from homology"/>
<feature type="region of interest" description="Disordered" evidence="12">
    <location>
        <begin position="1"/>
        <end position="37"/>
    </location>
</feature>
<keyword evidence="14" id="KW-1185">Reference proteome</keyword>
<feature type="compositionally biased region" description="Polar residues" evidence="12">
    <location>
        <begin position="277"/>
        <end position="287"/>
    </location>
</feature>
<evidence type="ECO:0000256" key="2">
    <source>
        <dbReference type="ARBA" id="ARBA00006997"/>
    </source>
</evidence>
<evidence type="ECO:0000313" key="14">
    <source>
        <dbReference type="Proteomes" id="UP000233766"/>
    </source>
</evidence>
<dbReference type="AlphaFoldDB" id="A0A2N3VI75"/>
<keyword evidence="4 11" id="KW-0028">Amino-acid biosynthesis</keyword>
<dbReference type="SUPFAM" id="SSF52540">
    <property type="entry name" value="P-loop containing nucleoside triphosphate hydrolases"/>
    <property type="match status" value="1"/>
</dbReference>
<accession>A0A2N3VI75</accession>
<keyword evidence="11" id="KW-0460">Magnesium</keyword>
<evidence type="ECO:0000256" key="3">
    <source>
        <dbReference type="ARBA" id="ARBA00012154"/>
    </source>
</evidence>
<dbReference type="PANTHER" id="PTHR21087:SF16">
    <property type="entry name" value="SHIKIMATE KINASE 1, CHLOROPLASTIC"/>
    <property type="match status" value="1"/>
</dbReference>
<evidence type="ECO:0000256" key="6">
    <source>
        <dbReference type="ARBA" id="ARBA00022741"/>
    </source>
</evidence>
<feature type="compositionally biased region" description="Low complexity" evidence="12">
    <location>
        <begin position="384"/>
        <end position="397"/>
    </location>
</feature>
<sequence length="507" mass="52730">MTEQGQEGTAPESDAGPSPAIVEPGAPAPDTGDTRTAPSARVVLVGLPGSGKSTIGRKLARELGVELYDTDAGIEADTGRTIPDIFATDGEAEFRRIEEAVVRRAVLEHDGVVSLGGGSVLSARTRDLLRDALVVYLEISVSEGVRRTGASSTRPLLNGVDPAAKYRDLMRERRPLYREIASVRVRTDGRSPGRVVRMILTKLGLESVRTDPQAPRVSAGNTSPASGSVTGRPGTGSNRSKNRRRARARAAAARRSGADQTGVPALDRRDGPDDRNGSGSAQSTTDRATAEDATGATRAASAVPGESRTTAGRRSRRSRSRRGGARIRSATSVATRETGSSVAEKPESRAGSRAEGRADNTEKQPSAAGQAGHRNADTGQPGSRNTGARGRAGNRGTPGSRAGGRSPVAAGQATGRNVGRGRRTASREAGAPGRAGERGGGSAGSPGSATPVPPAESRTGTPQQVQRAGPPGDADRGTSANERRRRQPRRRGGRRNNNDQKESEQRT</sequence>
<keyword evidence="6 11" id="KW-0547">Nucleotide-binding</keyword>
<reference evidence="13 14" key="1">
    <citation type="submission" date="2017-12" db="EMBL/GenBank/DDBJ databases">
        <title>Sequencing the genomes of 1000 Actinobacteria strains.</title>
        <authorList>
            <person name="Klenk H.-P."/>
        </authorList>
    </citation>
    <scope>NUCLEOTIDE SEQUENCE [LARGE SCALE GENOMIC DNA]</scope>
    <source>
        <strain evidence="13 14">DSM 44489</strain>
    </source>
</reference>
<dbReference type="HAMAP" id="MF_00109">
    <property type="entry name" value="Shikimate_kinase"/>
    <property type="match status" value="1"/>
</dbReference>
<dbReference type="GO" id="GO:0004765">
    <property type="term" value="F:shikimate kinase activity"/>
    <property type="evidence" value="ECO:0007669"/>
    <property type="project" value="UniProtKB-UniRule"/>
</dbReference>
<feature type="compositionally biased region" description="Basic and acidic residues" evidence="12">
    <location>
        <begin position="266"/>
        <end position="276"/>
    </location>
</feature>
<feature type="binding site" evidence="11">
    <location>
        <position position="117"/>
    </location>
    <ligand>
        <name>substrate</name>
    </ligand>
</feature>
<keyword evidence="9 11" id="KW-0057">Aromatic amino acid biosynthesis</keyword>
<feature type="binding site" evidence="11">
    <location>
        <position position="190"/>
    </location>
    <ligand>
        <name>ATP</name>
        <dbReference type="ChEBI" id="CHEBI:30616"/>
    </ligand>
</feature>
<feature type="compositionally biased region" description="Basic residues" evidence="12">
    <location>
        <begin position="483"/>
        <end position="494"/>
    </location>
</feature>
<evidence type="ECO:0000256" key="1">
    <source>
        <dbReference type="ARBA" id="ARBA00004842"/>
    </source>
</evidence>
<comment type="caution">
    <text evidence="13">The sequence shown here is derived from an EMBL/GenBank/DDBJ whole genome shotgun (WGS) entry which is preliminary data.</text>
</comment>
<dbReference type="GO" id="GO:0000287">
    <property type="term" value="F:magnesium ion binding"/>
    <property type="evidence" value="ECO:0007669"/>
    <property type="project" value="UniProtKB-UniRule"/>
</dbReference>
<comment type="similarity">
    <text evidence="2 11">Belongs to the shikimate kinase family.</text>
</comment>
<organism evidence="13 14">
    <name type="scientific">Nocardia fluminea</name>
    <dbReference type="NCBI Taxonomy" id="134984"/>
    <lineage>
        <taxon>Bacteria</taxon>
        <taxon>Bacillati</taxon>
        <taxon>Actinomycetota</taxon>
        <taxon>Actinomycetes</taxon>
        <taxon>Mycobacteriales</taxon>
        <taxon>Nocardiaceae</taxon>
        <taxon>Nocardia</taxon>
    </lineage>
</organism>
<dbReference type="Proteomes" id="UP000233766">
    <property type="component" value="Unassembled WGS sequence"/>
</dbReference>
<dbReference type="Gene3D" id="3.40.50.300">
    <property type="entry name" value="P-loop containing nucleotide triphosphate hydrolases"/>
    <property type="match status" value="1"/>
</dbReference>
<feature type="binding site" evidence="11">
    <location>
        <position position="71"/>
    </location>
    <ligand>
        <name>substrate</name>
    </ligand>
</feature>
<evidence type="ECO:0000256" key="5">
    <source>
        <dbReference type="ARBA" id="ARBA00022679"/>
    </source>
</evidence>
<keyword evidence="5 11" id="KW-0808">Transferase</keyword>
<evidence type="ECO:0000256" key="11">
    <source>
        <dbReference type="HAMAP-Rule" id="MF_00109"/>
    </source>
</evidence>
<dbReference type="PROSITE" id="PS01128">
    <property type="entry name" value="SHIKIMATE_KINASE"/>
    <property type="match status" value="1"/>
</dbReference>
<feature type="binding site" evidence="11">
    <location>
        <begin position="49"/>
        <end position="54"/>
    </location>
    <ligand>
        <name>ATP</name>
        <dbReference type="ChEBI" id="CHEBI:30616"/>
    </ligand>
</feature>
<keyword evidence="11" id="KW-0963">Cytoplasm</keyword>
<dbReference type="UniPathway" id="UPA00053">
    <property type="reaction ID" value="UER00088"/>
</dbReference>
<evidence type="ECO:0000313" key="13">
    <source>
        <dbReference type="EMBL" id="PKV81322.1"/>
    </source>
</evidence>
<feature type="compositionally biased region" description="Basic and acidic residues" evidence="12">
    <location>
        <begin position="496"/>
        <end position="507"/>
    </location>
</feature>
<feature type="binding site" evidence="11">
    <location>
        <position position="154"/>
    </location>
    <ligand>
        <name>ATP</name>
        <dbReference type="ChEBI" id="CHEBI:30616"/>
    </ligand>
</feature>
<evidence type="ECO:0000256" key="4">
    <source>
        <dbReference type="ARBA" id="ARBA00022605"/>
    </source>
</evidence>
<dbReference type="InterPro" id="IPR023000">
    <property type="entry name" value="Shikimate_kinase_CS"/>
</dbReference>
<feature type="compositionally biased region" description="Polar residues" evidence="12">
    <location>
        <begin position="219"/>
        <end position="239"/>
    </location>
</feature>
<dbReference type="PANTHER" id="PTHR21087">
    <property type="entry name" value="SHIKIMATE KINASE"/>
    <property type="match status" value="1"/>
</dbReference>
<comment type="subcellular location">
    <subcellularLocation>
        <location evidence="11">Cytoplasm</location>
    </subcellularLocation>
</comment>
<dbReference type="GO" id="GO:0008652">
    <property type="term" value="P:amino acid biosynthetic process"/>
    <property type="evidence" value="ECO:0007669"/>
    <property type="project" value="UniProtKB-KW"/>
</dbReference>
<dbReference type="InterPro" id="IPR000623">
    <property type="entry name" value="Shikimate_kinase/TSH1"/>
</dbReference>
<dbReference type="Pfam" id="PF01202">
    <property type="entry name" value="SKI"/>
    <property type="match status" value="1"/>
</dbReference>
<evidence type="ECO:0000256" key="12">
    <source>
        <dbReference type="SAM" id="MobiDB-lite"/>
    </source>
</evidence>
<evidence type="ECO:0000256" key="10">
    <source>
        <dbReference type="ARBA" id="ARBA00048567"/>
    </source>
</evidence>
<comment type="function">
    <text evidence="11">Catalyzes the specific phosphorylation of the 3-hydroxyl group of shikimic acid using ATP as a cosubstrate.</text>
</comment>
<dbReference type="GO" id="GO:0009423">
    <property type="term" value="P:chorismate biosynthetic process"/>
    <property type="evidence" value="ECO:0007669"/>
    <property type="project" value="UniProtKB-UniRule"/>
</dbReference>
<comment type="cofactor">
    <cofactor evidence="11">
        <name>Mg(2+)</name>
        <dbReference type="ChEBI" id="CHEBI:18420"/>
    </cofactor>
    <text evidence="11">Binds 1 Mg(2+) ion per subunit.</text>
</comment>
<evidence type="ECO:0000256" key="7">
    <source>
        <dbReference type="ARBA" id="ARBA00022777"/>
    </source>
</evidence>
<dbReference type="InterPro" id="IPR031322">
    <property type="entry name" value="Shikimate/glucono_kinase"/>
</dbReference>
<gene>
    <name evidence="11" type="primary">aroK</name>
    <name evidence="13" type="ORF">ATK86_5785</name>
</gene>
<protein>
    <recommendedName>
        <fullName evidence="3 11">Shikimate kinase</fullName>
        <shortName evidence="11">SK</shortName>
        <ecNumber evidence="3 11">2.7.1.71</ecNumber>
    </recommendedName>
</protein>
<dbReference type="EC" id="2.7.1.71" evidence="3 11"/>
<keyword evidence="11" id="KW-0479">Metal-binding</keyword>
<evidence type="ECO:0000256" key="9">
    <source>
        <dbReference type="ARBA" id="ARBA00023141"/>
    </source>
</evidence>
<feature type="compositionally biased region" description="Basic residues" evidence="12">
    <location>
        <begin position="311"/>
        <end position="325"/>
    </location>
</feature>